<organism evidence="1 2">
    <name type="scientific">Heterodermia speciosa</name>
    <dbReference type="NCBI Taxonomy" id="116794"/>
    <lineage>
        <taxon>Eukaryota</taxon>
        <taxon>Fungi</taxon>
        <taxon>Dikarya</taxon>
        <taxon>Ascomycota</taxon>
        <taxon>Pezizomycotina</taxon>
        <taxon>Lecanoromycetes</taxon>
        <taxon>OSLEUM clade</taxon>
        <taxon>Lecanoromycetidae</taxon>
        <taxon>Caliciales</taxon>
        <taxon>Physciaceae</taxon>
        <taxon>Heterodermia</taxon>
    </lineage>
</organism>
<comment type="caution">
    <text evidence="1">The sequence shown here is derived from an EMBL/GenBank/DDBJ whole genome shotgun (WGS) entry which is preliminary data.</text>
</comment>
<accession>A0A8H3F1V9</accession>
<dbReference type="EMBL" id="CAJPDS010000020">
    <property type="protein sequence ID" value="CAF9917741.1"/>
    <property type="molecule type" value="Genomic_DNA"/>
</dbReference>
<protein>
    <submittedName>
        <fullName evidence="1">Uncharacterized protein</fullName>
    </submittedName>
</protein>
<dbReference type="Proteomes" id="UP000664521">
    <property type="component" value="Unassembled WGS sequence"/>
</dbReference>
<keyword evidence="2" id="KW-1185">Reference proteome</keyword>
<dbReference type="AlphaFoldDB" id="A0A8H3F1V9"/>
<evidence type="ECO:0000313" key="2">
    <source>
        <dbReference type="Proteomes" id="UP000664521"/>
    </source>
</evidence>
<reference evidence="1" key="1">
    <citation type="submission" date="2021-03" db="EMBL/GenBank/DDBJ databases">
        <authorList>
            <person name="Tagirdzhanova G."/>
        </authorList>
    </citation>
    <scope>NUCLEOTIDE SEQUENCE</scope>
</reference>
<name>A0A8H3F1V9_9LECA</name>
<dbReference type="OrthoDB" id="10581519at2759"/>
<evidence type="ECO:0000313" key="1">
    <source>
        <dbReference type="EMBL" id="CAF9917741.1"/>
    </source>
</evidence>
<proteinExistence type="predicted"/>
<gene>
    <name evidence="1" type="ORF">HETSPECPRED_003577</name>
</gene>
<sequence length="404" mass="46622">MGFPPWDYDLYPEEKFEAREHFMLMPEQRRQIQAKRALQEKRKERAWLLYFLTDNLEEISSLLPQLPQRPSSKTGNGTLERLNNDCLMYIMQHSRLDSGLWNLLEVSERCRVIWEEAERSILRGMQEQRFPDFIAMFGKVGCQSGAQLHNLASALATDAWKLRAEVWEPQRCFLDMRKDDERLYEKSLILYLESTNDYFNDRVQLLHKLGSFEPCSRHVTKSAVLALWRIGWSRRGDREWVPGGSLESSFTVGFVQDILNQQPEAVRLRVREILHILASKIDQTSRISSDMKPWVEDREKCVRQGMTLSLYNVSQWHEEAINATIVMEVVLRGIGGAIDYVADIDSGEDAADETDQVQCPRLLQSICASRKTYDETGLEDRDLCNLGNHVKVAQALGVDVFASS</sequence>